<comment type="caution">
    <text evidence="2">The sequence shown here is derived from an EMBL/GenBank/DDBJ whole genome shotgun (WGS) entry which is preliminary data.</text>
</comment>
<feature type="region of interest" description="Disordered" evidence="1">
    <location>
        <begin position="1"/>
        <end position="20"/>
    </location>
</feature>
<organism evidence="2 3">
    <name type="scientific">Ktedonobacter racemifer DSM 44963</name>
    <dbReference type="NCBI Taxonomy" id="485913"/>
    <lineage>
        <taxon>Bacteria</taxon>
        <taxon>Bacillati</taxon>
        <taxon>Chloroflexota</taxon>
        <taxon>Ktedonobacteria</taxon>
        <taxon>Ktedonobacterales</taxon>
        <taxon>Ktedonobacteraceae</taxon>
        <taxon>Ktedonobacter</taxon>
    </lineage>
</organism>
<proteinExistence type="predicted"/>
<protein>
    <submittedName>
        <fullName evidence="2">Uncharacterized protein</fullName>
    </submittedName>
</protein>
<name>D6TKV4_KTERA</name>
<dbReference type="EMBL" id="ADVG01000002">
    <property type="protein sequence ID" value="EFH86404.1"/>
    <property type="molecule type" value="Genomic_DNA"/>
</dbReference>
<dbReference type="InParanoid" id="D6TKV4"/>
<accession>D6TKV4</accession>
<sequence>MAKKQKSRPKKHHHSHKRITRLNTWTRDENVPFAETEYPFEHAVAVGEYSELFQRDMGPGLILYPSTICLSRQDSQDSTVLALLGEHFREFHSEEMPWLSMSTEKMCAAMLVRDVEELNETLTHLAGKGFLDLDLSLPDTYRYRLNVRAVRKAKNACFKQMNPLEQIEHDYVLRFPDIETQQLAFTLICERSRYQGYILVTAWHLSLRDTPWFTKHTTGKLDYLRAEEIFTFLPASISDEEQQQQALGQLVKRGFLRMRLQGQLREYRPNVVEMWEALSKLPQELPSIEAVGGYVDGEDNLSEEDE</sequence>
<gene>
    <name evidence="2" type="ORF">Krac_7702</name>
</gene>
<evidence type="ECO:0000256" key="1">
    <source>
        <dbReference type="SAM" id="MobiDB-lite"/>
    </source>
</evidence>
<dbReference type="Proteomes" id="UP000004508">
    <property type="component" value="Unassembled WGS sequence"/>
</dbReference>
<reference evidence="2 3" key="1">
    <citation type="journal article" date="2011" name="Stand. Genomic Sci.">
        <title>Non-contiguous finished genome sequence and contextual data of the filamentous soil bacterium Ktedonobacter racemifer type strain (SOSP1-21).</title>
        <authorList>
            <person name="Chang Y.J."/>
            <person name="Land M."/>
            <person name="Hauser L."/>
            <person name="Chertkov O."/>
            <person name="Del Rio T.G."/>
            <person name="Nolan M."/>
            <person name="Copeland A."/>
            <person name="Tice H."/>
            <person name="Cheng J.F."/>
            <person name="Lucas S."/>
            <person name="Han C."/>
            <person name="Goodwin L."/>
            <person name="Pitluck S."/>
            <person name="Ivanova N."/>
            <person name="Ovchinikova G."/>
            <person name="Pati A."/>
            <person name="Chen A."/>
            <person name="Palaniappan K."/>
            <person name="Mavromatis K."/>
            <person name="Liolios K."/>
            <person name="Brettin T."/>
            <person name="Fiebig A."/>
            <person name="Rohde M."/>
            <person name="Abt B."/>
            <person name="Goker M."/>
            <person name="Detter J.C."/>
            <person name="Woyke T."/>
            <person name="Bristow J."/>
            <person name="Eisen J.A."/>
            <person name="Markowitz V."/>
            <person name="Hugenholtz P."/>
            <person name="Kyrpides N.C."/>
            <person name="Klenk H.P."/>
            <person name="Lapidus A."/>
        </authorList>
    </citation>
    <scope>NUCLEOTIDE SEQUENCE [LARGE SCALE GENOMIC DNA]</scope>
    <source>
        <strain evidence="3">DSM 44963</strain>
    </source>
</reference>
<keyword evidence="3" id="KW-1185">Reference proteome</keyword>
<dbReference type="AlphaFoldDB" id="D6TKV4"/>
<evidence type="ECO:0000313" key="2">
    <source>
        <dbReference type="EMBL" id="EFH86404.1"/>
    </source>
</evidence>
<evidence type="ECO:0000313" key="3">
    <source>
        <dbReference type="Proteomes" id="UP000004508"/>
    </source>
</evidence>
<dbReference type="RefSeq" id="WP_007910687.1">
    <property type="nucleotide sequence ID" value="NZ_ADVG01000002.1"/>
</dbReference>